<keyword evidence="1" id="KW-1133">Transmembrane helix</keyword>
<keyword evidence="1" id="KW-0812">Transmembrane</keyword>
<reference evidence="3" key="1">
    <citation type="submission" date="2017-09" db="EMBL/GenBank/DDBJ databases">
        <title>Depth-based differentiation of microbial function through sediment-hosted aquifers and enrichment of novel symbionts in the deep terrestrial subsurface.</title>
        <authorList>
            <person name="Probst A.J."/>
            <person name="Ladd B."/>
            <person name="Jarett J.K."/>
            <person name="Geller-Mcgrath D.E."/>
            <person name="Sieber C.M.K."/>
            <person name="Emerson J.B."/>
            <person name="Anantharaman K."/>
            <person name="Thomas B.C."/>
            <person name="Malmstrom R."/>
            <person name="Stieglmeier M."/>
            <person name="Klingl A."/>
            <person name="Woyke T."/>
            <person name="Ryan C.M."/>
            <person name="Banfield J.F."/>
        </authorList>
    </citation>
    <scope>NUCLEOTIDE SEQUENCE [LARGE SCALE GENOMIC DNA]</scope>
</reference>
<keyword evidence="1" id="KW-0472">Membrane</keyword>
<accession>A0A2H0W465</accession>
<dbReference type="AlphaFoldDB" id="A0A2H0W465"/>
<proteinExistence type="predicted"/>
<gene>
    <name evidence="2" type="ORF">COT80_04870</name>
</gene>
<feature type="transmembrane region" description="Helical" evidence="1">
    <location>
        <begin position="42"/>
        <end position="61"/>
    </location>
</feature>
<protein>
    <submittedName>
        <fullName evidence="2">Uncharacterized protein</fullName>
    </submittedName>
</protein>
<comment type="caution">
    <text evidence="2">The sequence shown here is derived from an EMBL/GenBank/DDBJ whole genome shotgun (WGS) entry which is preliminary data.</text>
</comment>
<name>A0A2H0W465_9BACT</name>
<evidence type="ECO:0000256" key="1">
    <source>
        <dbReference type="SAM" id="Phobius"/>
    </source>
</evidence>
<dbReference type="Proteomes" id="UP000229056">
    <property type="component" value="Unassembled WGS sequence"/>
</dbReference>
<organism evidence="2 3">
    <name type="scientific">Candidatus Buchananbacteria bacterium CG10_big_fil_rev_8_21_14_0_10_33_19</name>
    <dbReference type="NCBI Taxonomy" id="1974525"/>
    <lineage>
        <taxon>Bacteria</taxon>
        <taxon>Candidatus Buchananiibacteriota</taxon>
    </lineage>
</organism>
<dbReference type="EMBL" id="PEZY01000012">
    <property type="protein sequence ID" value="PIS06067.1"/>
    <property type="molecule type" value="Genomic_DNA"/>
</dbReference>
<sequence>MEWLVVPVVIIFLWYAYVKFFGVNNSNVNYDHLADLKTMPSFVGLLLALAVIILGVIYAGIKAINRWLNNRSSSKVMSNLAYDLCRLYLSEDFVEYCQKFGISMDQNSIIIKSEIMNKCSLHSLARLLSSLFNKNMTSDLKFNFEAVLCSLAVLILDTWSEDQVNSFVYCMYLENIILGEDMRYVIDRLKVNREASEFNRGIENRLAELDRLREEKSLVIMTNIDNQFKYSNYLITGGSAFKSLVRDKLSFGWLSKIAMVK</sequence>
<evidence type="ECO:0000313" key="2">
    <source>
        <dbReference type="EMBL" id="PIS06067.1"/>
    </source>
</evidence>
<evidence type="ECO:0000313" key="3">
    <source>
        <dbReference type="Proteomes" id="UP000229056"/>
    </source>
</evidence>